<reference evidence="2 3" key="1">
    <citation type="submission" date="2019-02" db="EMBL/GenBank/DDBJ databases">
        <title>Genome sequencing of the rare red list fungi Phlebia centrifuga.</title>
        <authorList>
            <person name="Buettner E."/>
            <person name="Kellner H."/>
        </authorList>
    </citation>
    <scope>NUCLEOTIDE SEQUENCE [LARGE SCALE GENOMIC DNA]</scope>
    <source>
        <strain evidence="2 3">DSM 108282</strain>
    </source>
</reference>
<evidence type="ECO:0000313" key="2">
    <source>
        <dbReference type="EMBL" id="THG94841.1"/>
    </source>
</evidence>
<dbReference type="EMBL" id="SGPJ01000389">
    <property type="protein sequence ID" value="THG94841.1"/>
    <property type="molecule type" value="Genomic_DNA"/>
</dbReference>
<feature type="compositionally biased region" description="Low complexity" evidence="1">
    <location>
        <begin position="29"/>
        <end position="38"/>
    </location>
</feature>
<dbReference type="AlphaFoldDB" id="A0A4S4KA59"/>
<proteinExistence type="predicted"/>
<name>A0A4S4KA59_9APHY</name>
<accession>A0A4S4KA59</accession>
<gene>
    <name evidence="2" type="ORF">EW026_g6705</name>
</gene>
<feature type="region of interest" description="Disordered" evidence="1">
    <location>
        <begin position="29"/>
        <end position="57"/>
    </location>
</feature>
<dbReference type="Proteomes" id="UP000309038">
    <property type="component" value="Unassembled WGS sequence"/>
</dbReference>
<protein>
    <submittedName>
        <fullName evidence="2">Uncharacterized protein</fullName>
    </submittedName>
</protein>
<comment type="caution">
    <text evidence="2">The sequence shown here is derived from an EMBL/GenBank/DDBJ whole genome shotgun (WGS) entry which is preliminary data.</text>
</comment>
<evidence type="ECO:0000313" key="3">
    <source>
        <dbReference type="Proteomes" id="UP000309038"/>
    </source>
</evidence>
<organism evidence="2 3">
    <name type="scientific">Hermanssonia centrifuga</name>
    <dbReference type="NCBI Taxonomy" id="98765"/>
    <lineage>
        <taxon>Eukaryota</taxon>
        <taxon>Fungi</taxon>
        <taxon>Dikarya</taxon>
        <taxon>Basidiomycota</taxon>
        <taxon>Agaricomycotina</taxon>
        <taxon>Agaricomycetes</taxon>
        <taxon>Polyporales</taxon>
        <taxon>Meruliaceae</taxon>
        <taxon>Hermanssonia</taxon>
    </lineage>
</organism>
<evidence type="ECO:0000256" key="1">
    <source>
        <dbReference type="SAM" id="MobiDB-lite"/>
    </source>
</evidence>
<keyword evidence="3" id="KW-1185">Reference proteome</keyword>
<feature type="region of interest" description="Disordered" evidence="1">
    <location>
        <begin position="74"/>
        <end position="137"/>
    </location>
</feature>
<sequence>MPVPLLNTTVDTPAIEVLDAQLIAVPSLLPGPSSSSEPAAYVGHGDSEGNTGPLSMAGQAGNVAAVQLASGATSADHSHIAPAGELEPGNTDIGLAPPEATANEGALADTPRDDSSSSTVQSSKKAPARSQIFQPGSKETARNIYGQLWKTVNPNATNAEFTKVWQAMSKRDKKVYEAQAKASSKSLY</sequence>